<dbReference type="PANTHER" id="PTHR45875:SF1">
    <property type="entry name" value="METHYLTRANSFERASE N6AMT1"/>
    <property type="match status" value="1"/>
</dbReference>
<dbReference type="PANTHER" id="PTHR45875">
    <property type="entry name" value="METHYLTRANSFERASE N6AMT1"/>
    <property type="match status" value="1"/>
</dbReference>
<dbReference type="InterPro" id="IPR007848">
    <property type="entry name" value="Small_mtfrase_dom"/>
</dbReference>
<keyword evidence="4" id="KW-0949">S-adenosyl-L-methionine</keyword>
<evidence type="ECO:0000259" key="5">
    <source>
        <dbReference type="Pfam" id="PF05175"/>
    </source>
</evidence>
<reference evidence="6 7" key="1">
    <citation type="submission" date="2024-06" db="EMBL/GenBank/DDBJ databases">
        <title>The Natural Products Discovery Center: Release of the First 8490 Sequenced Strains for Exploring Actinobacteria Biosynthetic Diversity.</title>
        <authorList>
            <person name="Kalkreuter E."/>
            <person name="Kautsar S.A."/>
            <person name="Yang D."/>
            <person name="Bader C.D."/>
            <person name="Teijaro C.N."/>
            <person name="Fluegel L."/>
            <person name="Davis C.M."/>
            <person name="Simpson J.R."/>
            <person name="Lauterbach L."/>
            <person name="Steele A.D."/>
            <person name="Gui C."/>
            <person name="Meng S."/>
            <person name="Li G."/>
            <person name="Viehrig K."/>
            <person name="Ye F."/>
            <person name="Su P."/>
            <person name="Kiefer A.F."/>
            <person name="Nichols A."/>
            <person name="Cepeda A.J."/>
            <person name="Yan W."/>
            <person name="Fan B."/>
            <person name="Jiang Y."/>
            <person name="Adhikari A."/>
            <person name="Zheng C.-J."/>
            <person name="Schuster L."/>
            <person name="Cowan T.M."/>
            <person name="Smanski M.J."/>
            <person name="Chevrette M.G."/>
            <person name="De Carvalho L.P.S."/>
            <person name="Shen B."/>
        </authorList>
    </citation>
    <scope>NUCLEOTIDE SEQUENCE [LARGE SCALE GENOMIC DNA]</scope>
    <source>
        <strain evidence="6 7">NPDC048946</strain>
    </source>
</reference>
<dbReference type="EMBL" id="JBEZFP010000058">
    <property type="protein sequence ID" value="MEU8136229.1"/>
    <property type="molecule type" value="Genomic_DNA"/>
</dbReference>
<keyword evidence="7" id="KW-1185">Reference proteome</keyword>
<dbReference type="InterPro" id="IPR029063">
    <property type="entry name" value="SAM-dependent_MTases_sf"/>
</dbReference>
<proteinExistence type="inferred from homology"/>
<comment type="caution">
    <text evidence="6">The sequence shown here is derived from an EMBL/GenBank/DDBJ whole genome shotgun (WGS) entry which is preliminary data.</text>
</comment>
<evidence type="ECO:0000256" key="2">
    <source>
        <dbReference type="ARBA" id="ARBA00022603"/>
    </source>
</evidence>
<dbReference type="EC" id="2.1.1.-" evidence="6"/>
<dbReference type="InterPro" id="IPR004557">
    <property type="entry name" value="PrmC-related"/>
</dbReference>
<keyword evidence="2 6" id="KW-0489">Methyltransferase</keyword>
<dbReference type="Pfam" id="PF05175">
    <property type="entry name" value="MTS"/>
    <property type="match status" value="1"/>
</dbReference>
<dbReference type="CDD" id="cd02440">
    <property type="entry name" value="AdoMet_MTases"/>
    <property type="match status" value="1"/>
</dbReference>
<dbReference type="Proteomes" id="UP001551482">
    <property type="component" value="Unassembled WGS sequence"/>
</dbReference>
<dbReference type="SUPFAM" id="SSF53335">
    <property type="entry name" value="S-adenosyl-L-methionine-dependent methyltransferases"/>
    <property type="match status" value="1"/>
</dbReference>
<dbReference type="Gene3D" id="3.40.50.150">
    <property type="entry name" value="Vaccinia Virus protein VP39"/>
    <property type="match status" value="1"/>
</dbReference>
<dbReference type="InterPro" id="IPR052190">
    <property type="entry name" value="Euk-Arch_PrmC-MTase"/>
</dbReference>
<evidence type="ECO:0000256" key="4">
    <source>
        <dbReference type="ARBA" id="ARBA00022691"/>
    </source>
</evidence>
<comment type="similarity">
    <text evidence="1">Belongs to the eukaryotic/archaeal PrmC-related family.</text>
</comment>
<evidence type="ECO:0000313" key="6">
    <source>
        <dbReference type="EMBL" id="MEU8136229.1"/>
    </source>
</evidence>
<feature type="domain" description="Methyltransferase small" evidence="5">
    <location>
        <begin position="19"/>
        <end position="109"/>
    </location>
</feature>
<dbReference type="GO" id="GO:0032259">
    <property type="term" value="P:methylation"/>
    <property type="evidence" value="ECO:0007669"/>
    <property type="project" value="UniProtKB-KW"/>
</dbReference>
<evidence type="ECO:0000313" key="7">
    <source>
        <dbReference type="Proteomes" id="UP001551482"/>
    </source>
</evidence>
<dbReference type="RefSeq" id="WP_358356587.1">
    <property type="nucleotide sequence ID" value="NZ_JBEZFP010000058.1"/>
</dbReference>
<protein>
    <submittedName>
        <fullName evidence="6">HemK2/MTQ2 family protein methyltransferase</fullName>
        <ecNumber evidence="6">2.1.1.-</ecNumber>
    </submittedName>
</protein>
<sequence>MNLLRMPGTYRPQADTWLLLDAYRDQHDLHQATDVLDVGTGTGAVALAVAEATNRRCRVTALDIARSAVWAARANSLRFRRRLRVRRSDLFTAVAGQQFDVVLANPPYVPSPHAQVPRHGRARSWDAGTDGRAVLDRLCADLPHILRPGATALVVHSALCGVDTTVRMFTAAGLRARVVARSMEPFGPVLTERALYLEAVGLIEPGCREEELVVIRADK</sequence>
<evidence type="ECO:0000256" key="3">
    <source>
        <dbReference type="ARBA" id="ARBA00022679"/>
    </source>
</evidence>
<dbReference type="NCBIfam" id="TIGR00537">
    <property type="entry name" value="hemK_rel_arch"/>
    <property type="match status" value="1"/>
</dbReference>
<name>A0ABV3DKD8_9ACTN</name>
<evidence type="ECO:0000256" key="1">
    <source>
        <dbReference type="ARBA" id="ARBA00006149"/>
    </source>
</evidence>
<gene>
    <name evidence="6" type="ORF">AB0C36_22295</name>
</gene>
<keyword evidence="3 6" id="KW-0808">Transferase</keyword>
<accession>A0ABV3DKD8</accession>
<dbReference type="PROSITE" id="PS00092">
    <property type="entry name" value="N6_MTASE"/>
    <property type="match status" value="1"/>
</dbReference>
<organism evidence="6 7">
    <name type="scientific">Streptodolium elevatio</name>
    <dbReference type="NCBI Taxonomy" id="3157996"/>
    <lineage>
        <taxon>Bacteria</taxon>
        <taxon>Bacillati</taxon>
        <taxon>Actinomycetota</taxon>
        <taxon>Actinomycetes</taxon>
        <taxon>Kitasatosporales</taxon>
        <taxon>Streptomycetaceae</taxon>
        <taxon>Streptodolium</taxon>
    </lineage>
</organism>
<dbReference type="GO" id="GO:0008168">
    <property type="term" value="F:methyltransferase activity"/>
    <property type="evidence" value="ECO:0007669"/>
    <property type="project" value="UniProtKB-KW"/>
</dbReference>
<dbReference type="InterPro" id="IPR002052">
    <property type="entry name" value="DNA_methylase_N6_adenine_CS"/>
</dbReference>